<dbReference type="GO" id="GO:0008270">
    <property type="term" value="F:zinc ion binding"/>
    <property type="evidence" value="ECO:0007669"/>
    <property type="project" value="UniProtKB-KW"/>
</dbReference>
<dbReference type="InterPro" id="IPR013087">
    <property type="entry name" value="Znf_C2H2_type"/>
</dbReference>
<dbReference type="PROSITE" id="PS50157">
    <property type="entry name" value="ZINC_FINGER_C2H2_2"/>
    <property type="match status" value="3"/>
</dbReference>
<reference evidence="7" key="2">
    <citation type="submission" date="2020-12" db="EMBL/GenBank/DDBJ databases">
        <authorList>
            <person name="Kanost M."/>
        </authorList>
    </citation>
    <scope>NUCLEOTIDE SEQUENCE</scope>
</reference>
<organism evidence="7 8">
    <name type="scientific">Manduca sexta</name>
    <name type="common">Tobacco hawkmoth</name>
    <name type="synonym">Tobacco hornworm</name>
    <dbReference type="NCBI Taxonomy" id="7130"/>
    <lineage>
        <taxon>Eukaryota</taxon>
        <taxon>Metazoa</taxon>
        <taxon>Ecdysozoa</taxon>
        <taxon>Arthropoda</taxon>
        <taxon>Hexapoda</taxon>
        <taxon>Insecta</taxon>
        <taxon>Pterygota</taxon>
        <taxon>Neoptera</taxon>
        <taxon>Endopterygota</taxon>
        <taxon>Lepidoptera</taxon>
        <taxon>Glossata</taxon>
        <taxon>Ditrysia</taxon>
        <taxon>Bombycoidea</taxon>
        <taxon>Sphingidae</taxon>
        <taxon>Sphinginae</taxon>
        <taxon>Sphingini</taxon>
        <taxon>Manduca</taxon>
    </lineage>
</organism>
<evidence type="ECO:0000256" key="2">
    <source>
        <dbReference type="ARBA" id="ARBA00022737"/>
    </source>
</evidence>
<keyword evidence="2" id="KW-0677">Repeat</keyword>
<protein>
    <recommendedName>
        <fullName evidence="6">C2H2-type domain-containing protein</fullName>
    </recommendedName>
</protein>
<accession>A0A921ZFQ0</accession>
<feature type="domain" description="C2H2-type" evidence="6">
    <location>
        <begin position="95"/>
        <end position="122"/>
    </location>
</feature>
<proteinExistence type="predicted"/>
<evidence type="ECO:0000259" key="6">
    <source>
        <dbReference type="PROSITE" id="PS50157"/>
    </source>
</evidence>
<dbReference type="Proteomes" id="UP000791440">
    <property type="component" value="Unassembled WGS sequence"/>
</dbReference>
<dbReference type="SMART" id="SM00355">
    <property type="entry name" value="ZnF_C2H2"/>
    <property type="match status" value="7"/>
</dbReference>
<dbReference type="SUPFAM" id="SSF57667">
    <property type="entry name" value="beta-beta-alpha zinc fingers"/>
    <property type="match status" value="2"/>
</dbReference>
<name>A0A921ZFQ0_MANSE</name>
<evidence type="ECO:0000256" key="5">
    <source>
        <dbReference type="PROSITE-ProRule" id="PRU00042"/>
    </source>
</evidence>
<gene>
    <name evidence="7" type="ORF">O3G_MSEX009911</name>
</gene>
<keyword evidence="3 5" id="KW-0863">Zinc-finger</keyword>
<feature type="domain" description="C2H2-type" evidence="6">
    <location>
        <begin position="184"/>
        <end position="211"/>
    </location>
</feature>
<reference evidence="7" key="1">
    <citation type="journal article" date="2016" name="Insect Biochem. Mol. Biol.">
        <title>Multifaceted biological insights from a draft genome sequence of the tobacco hornworm moth, Manduca sexta.</title>
        <authorList>
            <person name="Kanost M.R."/>
            <person name="Arrese E.L."/>
            <person name="Cao X."/>
            <person name="Chen Y.R."/>
            <person name="Chellapilla S."/>
            <person name="Goldsmith M.R."/>
            <person name="Grosse-Wilde E."/>
            <person name="Heckel D.G."/>
            <person name="Herndon N."/>
            <person name="Jiang H."/>
            <person name="Papanicolaou A."/>
            <person name="Qu J."/>
            <person name="Soulages J.L."/>
            <person name="Vogel H."/>
            <person name="Walters J."/>
            <person name="Waterhouse R.M."/>
            <person name="Ahn S.J."/>
            <person name="Almeida F.C."/>
            <person name="An C."/>
            <person name="Aqrawi P."/>
            <person name="Bretschneider A."/>
            <person name="Bryant W.B."/>
            <person name="Bucks S."/>
            <person name="Chao H."/>
            <person name="Chevignon G."/>
            <person name="Christen J.M."/>
            <person name="Clarke D.F."/>
            <person name="Dittmer N.T."/>
            <person name="Ferguson L.C.F."/>
            <person name="Garavelou S."/>
            <person name="Gordon K.H.J."/>
            <person name="Gunaratna R.T."/>
            <person name="Han Y."/>
            <person name="Hauser F."/>
            <person name="He Y."/>
            <person name="Heidel-Fischer H."/>
            <person name="Hirsh A."/>
            <person name="Hu Y."/>
            <person name="Jiang H."/>
            <person name="Kalra D."/>
            <person name="Klinner C."/>
            <person name="Konig C."/>
            <person name="Kovar C."/>
            <person name="Kroll A.R."/>
            <person name="Kuwar S.S."/>
            <person name="Lee S.L."/>
            <person name="Lehman R."/>
            <person name="Li K."/>
            <person name="Li Z."/>
            <person name="Liang H."/>
            <person name="Lovelace S."/>
            <person name="Lu Z."/>
            <person name="Mansfield J.H."/>
            <person name="McCulloch K.J."/>
            <person name="Mathew T."/>
            <person name="Morton B."/>
            <person name="Muzny D.M."/>
            <person name="Neunemann D."/>
            <person name="Ongeri F."/>
            <person name="Pauchet Y."/>
            <person name="Pu L.L."/>
            <person name="Pyrousis I."/>
            <person name="Rao X.J."/>
            <person name="Redding A."/>
            <person name="Roesel C."/>
            <person name="Sanchez-Gracia A."/>
            <person name="Schaack S."/>
            <person name="Shukla A."/>
            <person name="Tetreau G."/>
            <person name="Wang Y."/>
            <person name="Xiong G.H."/>
            <person name="Traut W."/>
            <person name="Walsh T.K."/>
            <person name="Worley K.C."/>
            <person name="Wu D."/>
            <person name="Wu W."/>
            <person name="Wu Y.Q."/>
            <person name="Zhang X."/>
            <person name="Zou Z."/>
            <person name="Zucker H."/>
            <person name="Briscoe A.D."/>
            <person name="Burmester T."/>
            <person name="Clem R.J."/>
            <person name="Feyereisen R."/>
            <person name="Grimmelikhuijzen C.J.P."/>
            <person name="Hamodrakas S.J."/>
            <person name="Hansson B.S."/>
            <person name="Huguet E."/>
            <person name="Jermiin L.S."/>
            <person name="Lan Q."/>
            <person name="Lehman H.K."/>
            <person name="Lorenzen M."/>
            <person name="Merzendorfer H."/>
            <person name="Michalopoulos I."/>
            <person name="Morton D.B."/>
            <person name="Muthukrishnan S."/>
            <person name="Oakeshott J.G."/>
            <person name="Palmer W."/>
            <person name="Park Y."/>
            <person name="Passarelli A.L."/>
            <person name="Rozas J."/>
            <person name="Schwartz L.M."/>
            <person name="Smith W."/>
            <person name="Southgate A."/>
            <person name="Vilcinskas A."/>
            <person name="Vogt R."/>
            <person name="Wang P."/>
            <person name="Werren J."/>
            <person name="Yu X.Q."/>
            <person name="Zhou J.J."/>
            <person name="Brown S.J."/>
            <person name="Scherer S.E."/>
            <person name="Richards S."/>
            <person name="Blissard G.W."/>
        </authorList>
    </citation>
    <scope>NUCLEOTIDE SEQUENCE</scope>
</reference>
<evidence type="ECO:0000313" key="7">
    <source>
        <dbReference type="EMBL" id="KAG6456700.1"/>
    </source>
</evidence>
<evidence type="ECO:0000313" key="8">
    <source>
        <dbReference type="Proteomes" id="UP000791440"/>
    </source>
</evidence>
<keyword evidence="4" id="KW-0862">Zinc</keyword>
<dbReference type="AlphaFoldDB" id="A0A921ZFQ0"/>
<evidence type="ECO:0000256" key="1">
    <source>
        <dbReference type="ARBA" id="ARBA00022723"/>
    </source>
</evidence>
<comment type="caution">
    <text evidence="7">The sequence shown here is derived from an EMBL/GenBank/DDBJ whole genome shotgun (WGS) entry which is preliminary data.</text>
</comment>
<keyword evidence="8" id="KW-1185">Reference proteome</keyword>
<evidence type="ECO:0000256" key="3">
    <source>
        <dbReference type="ARBA" id="ARBA00022771"/>
    </source>
</evidence>
<keyword evidence="1" id="KW-0479">Metal-binding</keyword>
<dbReference type="InterPro" id="IPR036236">
    <property type="entry name" value="Znf_C2H2_sf"/>
</dbReference>
<dbReference type="Gene3D" id="3.30.160.60">
    <property type="entry name" value="Classic Zinc Finger"/>
    <property type="match status" value="3"/>
</dbReference>
<dbReference type="PANTHER" id="PTHR24379">
    <property type="entry name" value="KRAB AND ZINC FINGER DOMAIN-CONTAINING"/>
    <property type="match status" value="1"/>
</dbReference>
<dbReference type="PANTHER" id="PTHR24379:SF121">
    <property type="entry name" value="C2H2-TYPE DOMAIN-CONTAINING PROTEIN"/>
    <property type="match status" value="1"/>
</dbReference>
<dbReference type="EMBL" id="JH668520">
    <property type="protein sequence ID" value="KAG6456700.1"/>
    <property type="molecule type" value="Genomic_DNA"/>
</dbReference>
<sequence>MEEFKAAEPMEIPIDGPIVFVDVAKEAEQYSLIDDTKPSVEKQGEKTVKIEAQPDPYLTVNPRRVRCTVCHRYTAENEEKMLRHVRKVHRGENPFQCYMCDYTTYNKSLFEEHVRIHQGIKPFKCSHCPYRSVSKKNTKKHELIHRPNNPLKCPDCPFIARNPRVLNSHRKKTHTANSEDSKNYKCTKCEQKFEDYSTFVNHRKSRKRCKICTQLFCQHLLRKHEATEHGIERKKSDKTKRGNFTCQICKWASSSKPRILLHLIHHPNQDLGDCDVDVTVLRQCGILPAA</sequence>
<feature type="domain" description="C2H2-type" evidence="6">
    <location>
        <begin position="123"/>
        <end position="150"/>
    </location>
</feature>
<evidence type="ECO:0000256" key="4">
    <source>
        <dbReference type="ARBA" id="ARBA00022833"/>
    </source>
</evidence>